<dbReference type="SUPFAM" id="SSF109854">
    <property type="entry name" value="DinB/YfiT-like putative metalloenzymes"/>
    <property type="match status" value="1"/>
</dbReference>
<dbReference type="Proteomes" id="UP000198644">
    <property type="component" value="Unassembled WGS sequence"/>
</dbReference>
<keyword evidence="2" id="KW-1185">Reference proteome</keyword>
<name>A0A1I6IHY4_9GAMM</name>
<dbReference type="InterPro" id="IPR034660">
    <property type="entry name" value="DinB/YfiT-like"/>
</dbReference>
<gene>
    <name evidence="1" type="ORF">SAMN05216203_2338</name>
</gene>
<evidence type="ECO:0000313" key="2">
    <source>
        <dbReference type="Proteomes" id="UP000198644"/>
    </source>
</evidence>
<accession>A0A1I6IHY4</accession>
<reference evidence="1 2" key="1">
    <citation type="submission" date="2016-10" db="EMBL/GenBank/DDBJ databases">
        <authorList>
            <person name="de Groot N.N."/>
        </authorList>
    </citation>
    <scope>NUCLEOTIDE SEQUENCE [LARGE SCALE GENOMIC DNA]</scope>
    <source>
        <strain evidence="1 2">CGMCC 1.9167</strain>
    </source>
</reference>
<dbReference type="OrthoDB" id="1162179at2"/>
<sequence>MSKSSSDPVSCEGLVAENLHAIQQLVDLLVVLPGKLYRQTFGARGKHVIGKHVRHIIDHYVSFQKAVSGDPSKPLDYESRQREESLELDIHAARNRLLAIARFLDRLSLSPRNAPLWMEHVSGDQRVPVSTTAERELVFLTSHTIHHMAIIAMLAEQGEVEVVEGFGVHPSTLRHQKQLQMQMARSA</sequence>
<dbReference type="Gene3D" id="1.20.120.450">
    <property type="entry name" value="dinb family like domain"/>
    <property type="match status" value="1"/>
</dbReference>
<evidence type="ECO:0000313" key="1">
    <source>
        <dbReference type="EMBL" id="SFR66298.1"/>
    </source>
</evidence>
<dbReference type="STRING" id="650891.SAMN05216203_2338"/>
<dbReference type="AlphaFoldDB" id="A0A1I6IHY4"/>
<protein>
    <submittedName>
        <fullName evidence="1">Uncharacterized damage-inducible protein DinB (Forms a four-helix bundle)</fullName>
    </submittedName>
</protein>
<dbReference type="EMBL" id="FOYW01000001">
    <property type="protein sequence ID" value="SFR66298.1"/>
    <property type="molecule type" value="Genomic_DNA"/>
</dbReference>
<dbReference type="PANTHER" id="PTHR39473">
    <property type="match status" value="1"/>
</dbReference>
<dbReference type="PANTHER" id="PTHR39473:SF1">
    <property type="entry name" value="DINB-LIKE DOMAIN-CONTAINING PROTEIN"/>
    <property type="match status" value="1"/>
</dbReference>
<proteinExistence type="predicted"/>
<organism evidence="1 2">
    <name type="scientific">Marinobacter daqiaonensis</name>
    <dbReference type="NCBI Taxonomy" id="650891"/>
    <lineage>
        <taxon>Bacteria</taxon>
        <taxon>Pseudomonadati</taxon>
        <taxon>Pseudomonadota</taxon>
        <taxon>Gammaproteobacteria</taxon>
        <taxon>Pseudomonadales</taxon>
        <taxon>Marinobacteraceae</taxon>
        <taxon>Marinobacter</taxon>
    </lineage>
</organism>